<dbReference type="PANTHER" id="PTHR43855">
    <property type="entry name" value="THIOSULFATE SULFURTRANSFERASE"/>
    <property type="match status" value="1"/>
</dbReference>
<organism evidence="4 5">
    <name type="scientific">Enterovirga rhinocerotis</name>
    <dbReference type="NCBI Taxonomy" id="1339210"/>
    <lineage>
        <taxon>Bacteria</taxon>
        <taxon>Pseudomonadati</taxon>
        <taxon>Pseudomonadota</taxon>
        <taxon>Alphaproteobacteria</taxon>
        <taxon>Hyphomicrobiales</taxon>
        <taxon>Methylobacteriaceae</taxon>
        <taxon>Enterovirga</taxon>
    </lineage>
</organism>
<evidence type="ECO:0000256" key="2">
    <source>
        <dbReference type="SAM" id="Phobius"/>
    </source>
</evidence>
<dbReference type="InterPro" id="IPR001307">
    <property type="entry name" value="Thiosulphate_STrfase_CS"/>
</dbReference>
<feature type="domain" description="Rhodanese" evidence="3">
    <location>
        <begin position="78"/>
        <end position="186"/>
    </location>
</feature>
<protein>
    <submittedName>
        <fullName evidence="4">Thiosulfate/3-mercaptopyruvate sulfurtransferase</fullName>
    </submittedName>
</protein>
<dbReference type="SMART" id="SM00450">
    <property type="entry name" value="RHOD"/>
    <property type="match status" value="2"/>
</dbReference>
<keyword evidence="2" id="KW-0472">Membrane</keyword>
<comment type="caution">
    <text evidence="4">The sequence shown here is derived from an EMBL/GenBank/DDBJ whole genome shotgun (WGS) entry which is preliminary data.</text>
</comment>
<dbReference type="SUPFAM" id="SSF52821">
    <property type="entry name" value="Rhodanese/Cell cycle control phosphatase"/>
    <property type="match status" value="2"/>
</dbReference>
<dbReference type="EMBL" id="SNZR01000011">
    <property type="protein sequence ID" value="TDR93110.1"/>
    <property type="molecule type" value="Genomic_DNA"/>
</dbReference>
<dbReference type="PANTHER" id="PTHR43855:SF1">
    <property type="entry name" value="THIOSULFATE SULFURTRANSFERASE"/>
    <property type="match status" value="1"/>
</dbReference>
<dbReference type="CDD" id="cd01448">
    <property type="entry name" value="TST_Repeat_1"/>
    <property type="match status" value="1"/>
</dbReference>
<sequence length="345" mass="37100">MESLGRGSGGSVVAVRPAKREASPRRRLAAMAALTVSFLVMGSIVAVQPVSAQAPAPAAAPAAAGALVTTDWLEKNLESPKLRIVEVSVEPGLFERGHIPGAQNVVWHTDLVETVDRDIARPEKFQALARRLGIDKDTTVVLYGDNNNWFAAWGAWVFAQYGLIDNVKLLDGGRKKWEAEKRPLDTRTAEVKPSQFVAQGTTALRARLADVVAVAKGERKAKILDIRSPDEFSGKIIAPAGFQELAIRAGHIPTSVNVPWGRAVNADGTFKPVADLKKIYADVGVDGSQPIITTCRIGERSSHTWFLLTRLLGYQAANYDGSWTEYGNTVGVPIANLSGSVWGGK</sequence>
<reference evidence="4 5" key="1">
    <citation type="submission" date="2019-03" db="EMBL/GenBank/DDBJ databases">
        <title>Genomic Encyclopedia of Type Strains, Phase IV (KMG-IV): sequencing the most valuable type-strain genomes for metagenomic binning, comparative biology and taxonomic classification.</title>
        <authorList>
            <person name="Goeker M."/>
        </authorList>
    </citation>
    <scope>NUCLEOTIDE SEQUENCE [LARGE SCALE GENOMIC DNA]</scope>
    <source>
        <strain evidence="4 5">DSM 25903</strain>
    </source>
</reference>
<keyword evidence="1" id="KW-0677">Repeat</keyword>
<dbReference type="PROSITE" id="PS00380">
    <property type="entry name" value="RHODANESE_1"/>
    <property type="match status" value="1"/>
</dbReference>
<evidence type="ECO:0000256" key="1">
    <source>
        <dbReference type="ARBA" id="ARBA00022737"/>
    </source>
</evidence>
<gene>
    <name evidence="4" type="ORF">EV668_0364</name>
</gene>
<evidence type="ECO:0000259" key="3">
    <source>
        <dbReference type="PROSITE" id="PS50206"/>
    </source>
</evidence>
<dbReference type="InterPro" id="IPR036873">
    <property type="entry name" value="Rhodanese-like_dom_sf"/>
</dbReference>
<keyword evidence="4" id="KW-0808">Transferase</keyword>
<dbReference type="InterPro" id="IPR001763">
    <property type="entry name" value="Rhodanese-like_dom"/>
</dbReference>
<keyword evidence="5" id="KW-1185">Reference proteome</keyword>
<dbReference type="PROSITE" id="PS50206">
    <property type="entry name" value="RHODANESE_3"/>
    <property type="match status" value="2"/>
</dbReference>
<keyword evidence="2" id="KW-0812">Transmembrane</keyword>
<dbReference type="GO" id="GO:0004792">
    <property type="term" value="F:thiosulfate-cyanide sulfurtransferase activity"/>
    <property type="evidence" value="ECO:0007669"/>
    <property type="project" value="InterPro"/>
</dbReference>
<feature type="domain" description="Rhodanese" evidence="3">
    <location>
        <begin position="217"/>
        <end position="335"/>
    </location>
</feature>
<dbReference type="CDD" id="cd01449">
    <property type="entry name" value="TST_Repeat_2"/>
    <property type="match status" value="1"/>
</dbReference>
<evidence type="ECO:0000313" key="4">
    <source>
        <dbReference type="EMBL" id="TDR93110.1"/>
    </source>
</evidence>
<keyword evidence="2" id="KW-1133">Transmembrane helix</keyword>
<dbReference type="AlphaFoldDB" id="A0A4R7C3N8"/>
<keyword evidence="4" id="KW-0670">Pyruvate</keyword>
<dbReference type="Gene3D" id="3.40.250.10">
    <property type="entry name" value="Rhodanese-like domain"/>
    <property type="match status" value="2"/>
</dbReference>
<dbReference type="Pfam" id="PF00581">
    <property type="entry name" value="Rhodanese"/>
    <property type="match status" value="2"/>
</dbReference>
<feature type="transmembrane region" description="Helical" evidence="2">
    <location>
        <begin position="28"/>
        <end position="47"/>
    </location>
</feature>
<proteinExistence type="predicted"/>
<accession>A0A4R7C3N8</accession>
<name>A0A4R7C3N8_9HYPH</name>
<evidence type="ECO:0000313" key="5">
    <source>
        <dbReference type="Proteomes" id="UP000295122"/>
    </source>
</evidence>
<dbReference type="InterPro" id="IPR051126">
    <property type="entry name" value="Thiosulfate_sulfurtransferase"/>
</dbReference>
<dbReference type="Proteomes" id="UP000295122">
    <property type="component" value="Unassembled WGS sequence"/>
</dbReference>